<dbReference type="SUPFAM" id="SSF56672">
    <property type="entry name" value="DNA/RNA polymerases"/>
    <property type="match status" value="1"/>
</dbReference>
<feature type="region of interest" description="Disordered" evidence="5">
    <location>
        <begin position="218"/>
        <end position="250"/>
    </location>
</feature>
<dbReference type="InterPro" id="IPR025724">
    <property type="entry name" value="GAG-pre-integrase_dom"/>
</dbReference>
<dbReference type="InterPro" id="IPR036397">
    <property type="entry name" value="RNaseH_sf"/>
</dbReference>
<dbReference type="Pfam" id="PF25597">
    <property type="entry name" value="SH3_retrovirus"/>
    <property type="match status" value="1"/>
</dbReference>
<feature type="domain" description="Integrase catalytic" evidence="6">
    <location>
        <begin position="485"/>
        <end position="651"/>
    </location>
</feature>
<dbReference type="InterPro" id="IPR039537">
    <property type="entry name" value="Retrotran_Ty1/copia-like"/>
</dbReference>
<evidence type="ECO:0000313" key="8">
    <source>
        <dbReference type="Proteomes" id="UP000233837"/>
    </source>
</evidence>
<dbReference type="EMBL" id="KZ502223">
    <property type="protein sequence ID" value="PKU81762.1"/>
    <property type="molecule type" value="Genomic_DNA"/>
</dbReference>
<dbReference type="InterPro" id="IPR012337">
    <property type="entry name" value="RNaseH-like_sf"/>
</dbReference>
<dbReference type="Pfam" id="PF13976">
    <property type="entry name" value="gag_pre-integrs"/>
    <property type="match status" value="1"/>
</dbReference>
<dbReference type="GO" id="GO:0004190">
    <property type="term" value="F:aspartic-type endopeptidase activity"/>
    <property type="evidence" value="ECO:0007669"/>
    <property type="project" value="UniProtKB-KW"/>
</dbReference>
<dbReference type="Proteomes" id="UP000233837">
    <property type="component" value="Unassembled WGS sequence"/>
</dbReference>
<evidence type="ECO:0000256" key="1">
    <source>
        <dbReference type="ARBA" id="ARBA00022670"/>
    </source>
</evidence>
<organism evidence="7 8">
    <name type="scientific">Dendrobium catenatum</name>
    <dbReference type="NCBI Taxonomy" id="906689"/>
    <lineage>
        <taxon>Eukaryota</taxon>
        <taxon>Viridiplantae</taxon>
        <taxon>Streptophyta</taxon>
        <taxon>Embryophyta</taxon>
        <taxon>Tracheophyta</taxon>
        <taxon>Spermatophyta</taxon>
        <taxon>Magnoliopsida</taxon>
        <taxon>Liliopsida</taxon>
        <taxon>Asparagales</taxon>
        <taxon>Orchidaceae</taxon>
        <taxon>Epidendroideae</taxon>
        <taxon>Malaxideae</taxon>
        <taxon>Dendrobiinae</taxon>
        <taxon>Dendrobium</taxon>
    </lineage>
</organism>
<dbReference type="GO" id="GO:0046872">
    <property type="term" value="F:metal ion binding"/>
    <property type="evidence" value="ECO:0007669"/>
    <property type="project" value="UniProtKB-KW"/>
</dbReference>
<evidence type="ECO:0000256" key="2">
    <source>
        <dbReference type="ARBA" id="ARBA00022723"/>
    </source>
</evidence>
<evidence type="ECO:0000256" key="4">
    <source>
        <dbReference type="ARBA" id="ARBA00022801"/>
    </source>
</evidence>
<dbReference type="InterPro" id="IPR054722">
    <property type="entry name" value="PolX-like_BBD"/>
</dbReference>
<reference evidence="7 8" key="2">
    <citation type="journal article" date="2017" name="Nature">
        <title>The Apostasia genome and the evolution of orchids.</title>
        <authorList>
            <person name="Zhang G.Q."/>
            <person name="Liu K.W."/>
            <person name="Li Z."/>
            <person name="Lohaus R."/>
            <person name="Hsiao Y.Y."/>
            <person name="Niu S.C."/>
            <person name="Wang J.Y."/>
            <person name="Lin Y.C."/>
            <person name="Xu Q."/>
            <person name="Chen L.J."/>
            <person name="Yoshida K."/>
            <person name="Fujiwara S."/>
            <person name="Wang Z.W."/>
            <person name="Zhang Y.Q."/>
            <person name="Mitsuda N."/>
            <person name="Wang M."/>
            <person name="Liu G.H."/>
            <person name="Pecoraro L."/>
            <person name="Huang H.X."/>
            <person name="Xiao X.J."/>
            <person name="Lin M."/>
            <person name="Wu X.Y."/>
            <person name="Wu W.L."/>
            <person name="Chen Y.Y."/>
            <person name="Chang S.B."/>
            <person name="Sakamoto S."/>
            <person name="Ohme-Takagi M."/>
            <person name="Yagi M."/>
            <person name="Zeng S.J."/>
            <person name="Shen C.Y."/>
            <person name="Yeh C.M."/>
            <person name="Luo Y.B."/>
            <person name="Tsai W.C."/>
            <person name="Van de Peer Y."/>
            <person name="Liu Z.J."/>
        </authorList>
    </citation>
    <scope>NUCLEOTIDE SEQUENCE [LARGE SCALE GENOMIC DNA]</scope>
    <source>
        <tissue evidence="7">The whole plant</tissue>
    </source>
</reference>
<keyword evidence="4" id="KW-0378">Hydrolase</keyword>
<keyword evidence="3" id="KW-0064">Aspartyl protease</keyword>
<dbReference type="InterPro" id="IPR057670">
    <property type="entry name" value="SH3_retrovirus"/>
</dbReference>
<name>A0A2I0X1H4_9ASPA</name>
<dbReference type="PROSITE" id="PS50994">
    <property type="entry name" value="INTEGRASE"/>
    <property type="match status" value="1"/>
</dbReference>
<dbReference type="Gene3D" id="3.30.420.10">
    <property type="entry name" value="Ribonuclease H-like superfamily/Ribonuclease H"/>
    <property type="match status" value="1"/>
</dbReference>
<dbReference type="InterPro" id="IPR013103">
    <property type="entry name" value="RVT_2"/>
</dbReference>
<dbReference type="InterPro" id="IPR043502">
    <property type="entry name" value="DNA/RNA_pol_sf"/>
</dbReference>
<dbReference type="Pfam" id="PF00665">
    <property type="entry name" value="rve"/>
    <property type="match status" value="1"/>
</dbReference>
<keyword evidence="8" id="KW-1185">Reference proteome</keyword>
<dbReference type="Pfam" id="PF22936">
    <property type="entry name" value="Pol_BBD"/>
    <property type="match status" value="1"/>
</dbReference>
<feature type="compositionally biased region" description="Basic residues" evidence="5">
    <location>
        <begin position="224"/>
        <end position="239"/>
    </location>
</feature>
<dbReference type="CDD" id="cd09272">
    <property type="entry name" value="RNase_HI_RT_Ty1"/>
    <property type="match status" value="1"/>
</dbReference>
<dbReference type="Pfam" id="PF07727">
    <property type="entry name" value="RVT_2"/>
    <property type="match status" value="1"/>
</dbReference>
<evidence type="ECO:0000256" key="5">
    <source>
        <dbReference type="SAM" id="MobiDB-lite"/>
    </source>
</evidence>
<evidence type="ECO:0000256" key="3">
    <source>
        <dbReference type="ARBA" id="ARBA00022750"/>
    </source>
</evidence>
<dbReference type="GO" id="GO:0015074">
    <property type="term" value="P:DNA integration"/>
    <property type="evidence" value="ECO:0007669"/>
    <property type="project" value="InterPro"/>
</dbReference>
<dbReference type="GO" id="GO:0003676">
    <property type="term" value="F:nucleic acid binding"/>
    <property type="evidence" value="ECO:0007669"/>
    <property type="project" value="InterPro"/>
</dbReference>
<proteinExistence type="predicted"/>
<dbReference type="PANTHER" id="PTHR42648">
    <property type="entry name" value="TRANSPOSASE, PUTATIVE-RELATED"/>
    <property type="match status" value="1"/>
</dbReference>
<protein>
    <submittedName>
        <fullName evidence="7">Retrovirus-related Pol polyprotein from transposon TNT 1-94</fullName>
    </submittedName>
</protein>
<evidence type="ECO:0000259" key="6">
    <source>
        <dbReference type="PROSITE" id="PS50994"/>
    </source>
</evidence>
<dbReference type="GO" id="GO:0006508">
    <property type="term" value="P:proteolysis"/>
    <property type="evidence" value="ECO:0007669"/>
    <property type="project" value="UniProtKB-KW"/>
</dbReference>
<dbReference type="PANTHER" id="PTHR42648:SF26">
    <property type="entry name" value="INTEGRASE CATALYTIC DOMAIN-CONTAINING PROTEIN"/>
    <property type="match status" value="1"/>
</dbReference>
<reference evidence="7 8" key="1">
    <citation type="journal article" date="2016" name="Sci. Rep.">
        <title>The Dendrobium catenatum Lindl. genome sequence provides insights into polysaccharide synthase, floral development and adaptive evolution.</title>
        <authorList>
            <person name="Zhang G.Q."/>
            <person name="Xu Q."/>
            <person name="Bian C."/>
            <person name="Tsai W.C."/>
            <person name="Yeh C.M."/>
            <person name="Liu K.W."/>
            <person name="Yoshida K."/>
            <person name="Zhang L.S."/>
            <person name="Chang S.B."/>
            <person name="Chen F."/>
            <person name="Shi Y."/>
            <person name="Su Y.Y."/>
            <person name="Zhang Y.Q."/>
            <person name="Chen L.J."/>
            <person name="Yin Y."/>
            <person name="Lin M."/>
            <person name="Huang H."/>
            <person name="Deng H."/>
            <person name="Wang Z.W."/>
            <person name="Zhu S.L."/>
            <person name="Zhao X."/>
            <person name="Deng C."/>
            <person name="Niu S.C."/>
            <person name="Huang J."/>
            <person name="Wang M."/>
            <person name="Liu G.H."/>
            <person name="Yang H.J."/>
            <person name="Xiao X.J."/>
            <person name="Hsiao Y.Y."/>
            <person name="Wu W.L."/>
            <person name="Chen Y.Y."/>
            <person name="Mitsuda N."/>
            <person name="Ohme-Takagi M."/>
            <person name="Luo Y.B."/>
            <person name="Van de Peer Y."/>
            <person name="Liu Z.J."/>
        </authorList>
    </citation>
    <scope>NUCLEOTIDE SEQUENCE [LARGE SCALE GENOMIC DNA]</scope>
    <source>
        <tissue evidence="7">The whole plant</tissue>
    </source>
</reference>
<dbReference type="SUPFAM" id="SSF53098">
    <property type="entry name" value="Ribonuclease H-like"/>
    <property type="match status" value="1"/>
</dbReference>
<gene>
    <name evidence="7" type="ORF">MA16_Dca018704</name>
</gene>
<dbReference type="InterPro" id="IPR001584">
    <property type="entry name" value="Integrase_cat-core"/>
</dbReference>
<accession>A0A2I0X1H4</accession>
<keyword evidence="1" id="KW-0645">Protease</keyword>
<keyword evidence="2" id="KW-0479">Metal-binding</keyword>
<dbReference type="Pfam" id="PF14223">
    <property type="entry name" value="Retrotran_gag_2"/>
    <property type="match status" value="1"/>
</dbReference>
<sequence>MRNPTSDSSSVTVITPQLKFLISNIKNLVTSSLTADNYPLWRSQVVKIFSANGFMGFLDGSSNSTNQLTDQHLASALCSVITPTILPYVLSLNSCSEIWSTLALRLQSTTRSRIIQLKNDLHHVTKGDRSMTAYLLDIKEKVDAMAAAGSQIDPEDVVLHTLNGLPTSYNSFKTAIRTSLQPIGLDDLYSLLCSEEQIILQEAAKELQSLHLTDSTTALTASRGRGRGRFNTNRGRRGRGNASTNNRGDRNPYRNVTCQICLKTGHSAARCWHRSDLNYTANSAQTALIGTNDASIPSEWFLDSGASTHLTADQSNLTSADSYDGTSQIMIGDGRQLPIQHTGNGILPTPSGNLVLNQINHVPNLSFNLLSVYQLTRDNNCIVCFTSHGYQIKDLKTGRVLLQGPCHKGLYSVRPNHKDSNLALLSINTIPDLWHLRLGHTSGSTLKHLSSAFSLNSCTVDTFNSCNTCRMAKSRQLPFSLSVSTTTSPFELVHSDVWGPCPTISSQGFRYFVSFIDDFTKFCWVFPLIQKSEVTSKFILFSKMVNCQFSTTLKTIRTDGGGEYLNRSFQSFCQSLGINHQYTCPYTPAQNGVAERKNRHILETLRSLLIHCNAPSKLWVEALHTAIYIINRLPTSTLQNMTPFEKLYKKQPSFAHFKIFGCLCHPWLRPYSKSKLSPISIPCVFIGYASQQKGYRCLDPSTGRVFTSRHVIFTENVFPFKTSSTASNTSVMNPNVNLPPLLLVPISTLSPNQNHFTSHTSQPLQTVASSANTHQNSIMQHNPVSVNPQQNAPITAMPSSKSSHPMRTRNQTGHLKPKVVFDLTHQLTDTDPTSFTQASKEEHWRKAMSQEFQALQLQGTWDLVPPQPDQHILGCKWIYRTKRTSSGTVSRYKARLVALGYNQEFGINYTDTFSPVAKIPTVRVLIVLALHQKWPIHQLDVSNAFLHGPLTDIVYMKQPPGFLDADHPTHVCKLNKALYGLKQAPRQWFETLTGFLHQCEFTTSHSDPSLLIYNKNKITIYILIYVDDILLTGNNALFVSQLLSKLHQRFQMRNLGTLHQFLGITAESTETGMLLHQKQYAEDILRRAGMQNCKDVATPTSVKAVCSSDSSEFTNPTLYRQLVGALQYLTLTRPDITYAVNKACQHMHKPTDQHFDALKRILRYLRGTIHYGLPITGSSMTLRSYADSDWAGDHHDRKSTTGYCNFLGDTLISWSVKKQSTIARSSTEAEYRAIAAVTTEIIWLRRLLQELNFAQSTPTTLYCDNTSAIALANNPVYHARTKHIEVDCHFIRDCIKNQSIQVHHISSKDQLADFFTKSLSISRFKLLANKLLTFGTSACRRVLEDKLIEPSKNKKVQV</sequence>
<evidence type="ECO:0000313" key="7">
    <source>
        <dbReference type="EMBL" id="PKU81762.1"/>
    </source>
</evidence>